<feature type="signal peptide" evidence="1">
    <location>
        <begin position="1"/>
        <end position="22"/>
    </location>
</feature>
<keyword evidence="5" id="KW-1185">Reference proteome</keyword>
<evidence type="ECO:0000259" key="3">
    <source>
        <dbReference type="Pfam" id="PF11954"/>
    </source>
</evidence>
<evidence type="ECO:0000313" key="5">
    <source>
        <dbReference type="Proteomes" id="UP000218437"/>
    </source>
</evidence>
<keyword evidence="1" id="KW-0732">Signal</keyword>
<dbReference type="PANTHER" id="PTHR46825">
    <property type="entry name" value="D-ALANYL-D-ALANINE-CARBOXYPEPTIDASE/ENDOPEPTIDASE AMPH"/>
    <property type="match status" value="1"/>
</dbReference>
<dbReference type="PANTHER" id="PTHR46825:SF8">
    <property type="entry name" value="BETA-LACTAMASE-RELATED"/>
    <property type="match status" value="1"/>
</dbReference>
<dbReference type="AlphaFoldDB" id="A0A290WWZ6"/>
<evidence type="ECO:0000313" key="4">
    <source>
        <dbReference type="EMBL" id="ATD61401.1"/>
    </source>
</evidence>
<evidence type="ECO:0000256" key="1">
    <source>
        <dbReference type="SAM" id="SignalP"/>
    </source>
</evidence>
<dbReference type="EMBL" id="CP023422">
    <property type="protein sequence ID" value="ATD61401.1"/>
    <property type="molecule type" value="Genomic_DNA"/>
</dbReference>
<accession>A0A290WWZ6</accession>
<dbReference type="Pfam" id="PF00144">
    <property type="entry name" value="Beta-lactamase"/>
    <property type="match status" value="1"/>
</dbReference>
<dbReference type="Gene3D" id="3.40.710.10">
    <property type="entry name" value="DD-peptidase/beta-lactamase superfamily"/>
    <property type="match status" value="1"/>
</dbReference>
<sequence length="457" mass="47621">MLPRLRTLLLPMLYLSSAAALAAPALDATVRERAETLVRDGKHASLVIAVIDGKDSAVYGFGRARPGDPGVPDADTVYEIGSVTKTMTGLLLADAVVAGKARLEQPVAALLPAYAMPALAGQNITLAQLATHFSGLPRLPANLAPADMRNPYADYAEGQLRTILAGHALARAPGAAYEYSNLAYGLLGTALATQANMSYEELLQARIFRPLGMSSTSTAATPALRARLAPGHLADGKPAANWDFQAIAGAGAVRSSARDMIAYMQSYMRGTSPAQQLAVQPRQVLAGEGDGDGVKKIGLAWMLDQVKGQPFAWHNGQTGGYASFAGYTLDGKRGVVVLSSTARDVDALGVGVLLPGSLPPPNAPAPKEIAIAPAELAQYAGQYALAPTFVLSVRQGPDGLLVGATGQGEAPVYASAKDTFFYKVVEAQLVFQRDAQGAITGVVLHQNGQAMPGKRKP</sequence>
<dbReference type="InterPro" id="IPR021860">
    <property type="entry name" value="Peptidase_S12_Pab87-rel_C"/>
</dbReference>
<feature type="domain" description="Peptidase S12 Pab87-related C-terminal" evidence="3">
    <location>
        <begin position="366"/>
        <end position="446"/>
    </location>
</feature>
<reference evidence="4 5" key="1">
    <citation type="submission" date="2017-09" db="EMBL/GenBank/DDBJ databases">
        <title>Complete genome sequence of Janthinobacterium svalbardensis PAMC 27463.</title>
        <authorList>
            <person name="Cho Y.-J."/>
            <person name="Cho A."/>
            <person name="Kim O.-S."/>
            <person name="Lee J.-I."/>
        </authorList>
    </citation>
    <scope>NUCLEOTIDE SEQUENCE [LARGE SCALE GENOMIC DNA]</scope>
    <source>
        <strain evidence="4 5">PAMC 27463</strain>
    </source>
</reference>
<feature type="chain" id="PRO_5012629180" evidence="1">
    <location>
        <begin position="23"/>
        <end position="457"/>
    </location>
</feature>
<feature type="domain" description="Beta-lactamase-related" evidence="2">
    <location>
        <begin position="32"/>
        <end position="343"/>
    </location>
</feature>
<dbReference type="InterPro" id="IPR050491">
    <property type="entry name" value="AmpC-like"/>
</dbReference>
<dbReference type="RefSeq" id="WP_096235416.1">
    <property type="nucleotide sequence ID" value="NZ_CP023422.1"/>
</dbReference>
<protein>
    <submittedName>
        <fullName evidence="4">Penicillin-binding protein</fullName>
    </submittedName>
</protein>
<dbReference type="InterPro" id="IPR001466">
    <property type="entry name" value="Beta-lactam-related"/>
</dbReference>
<dbReference type="Pfam" id="PF11954">
    <property type="entry name" value="DUF3471"/>
    <property type="match status" value="1"/>
</dbReference>
<dbReference type="KEGG" id="jsv:CNX70_15475"/>
<organism evidence="4 5">
    <name type="scientific">Janthinobacterium svalbardensis</name>
    <dbReference type="NCBI Taxonomy" id="368607"/>
    <lineage>
        <taxon>Bacteria</taxon>
        <taxon>Pseudomonadati</taxon>
        <taxon>Pseudomonadota</taxon>
        <taxon>Betaproteobacteria</taxon>
        <taxon>Burkholderiales</taxon>
        <taxon>Oxalobacteraceae</taxon>
        <taxon>Janthinobacterium</taxon>
    </lineage>
</organism>
<dbReference type="Proteomes" id="UP000218437">
    <property type="component" value="Chromosome"/>
</dbReference>
<dbReference type="SUPFAM" id="SSF56601">
    <property type="entry name" value="beta-lactamase/transpeptidase-like"/>
    <property type="match status" value="1"/>
</dbReference>
<name>A0A290WWZ6_9BURK</name>
<evidence type="ECO:0000259" key="2">
    <source>
        <dbReference type="Pfam" id="PF00144"/>
    </source>
</evidence>
<dbReference type="InterPro" id="IPR012338">
    <property type="entry name" value="Beta-lactam/transpept-like"/>
</dbReference>
<proteinExistence type="predicted"/>
<gene>
    <name evidence="4" type="ORF">CNX70_15475</name>
</gene>